<evidence type="ECO:0000313" key="9">
    <source>
        <dbReference type="EMBL" id="UOA16304.1"/>
    </source>
</evidence>
<dbReference type="InterPro" id="IPR050515">
    <property type="entry name" value="Beta-lactam/transpept"/>
</dbReference>
<organism evidence="9 10">
    <name type="scientific">Sulfitobacter dubius</name>
    <dbReference type="NCBI Taxonomy" id="218673"/>
    <lineage>
        <taxon>Bacteria</taxon>
        <taxon>Pseudomonadati</taxon>
        <taxon>Pseudomonadota</taxon>
        <taxon>Alphaproteobacteria</taxon>
        <taxon>Rhodobacterales</taxon>
        <taxon>Roseobacteraceae</taxon>
        <taxon>Sulfitobacter</taxon>
    </lineage>
</organism>
<dbReference type="EMBL" id="CP085144">
    <property type="protein sequence ID" value="UOA16304.1"/>
    <property type="molecule type" value="Genomic_DNA"/>
</dbReference>
<keyword evidence="10" id="KW-1185">Reference proteome</keyword>
<dbReference type="NCBIfam" id="NF000270">
    <property type="entry name" value="bla_class_D_alt"/>
    <property type="match status" value="1"/>
</dbReference>
<comment type="catalytic activity">
    <reaction evidence="1">
        <text>a beta-lactam + H2O = a substituted beta-amino acid</text>
        <dbReference type="Rhea" id="RHEA:20401"/>
        <dbReference type="ChEBI" id="CHEBI:15377"/>
        <dbReference type="ChEBI" id="CHEBI:35627"/>
        <dbReference type="ChEBI" id="CHEBI:140347"/>
        <dbReference type="EC" id="3.5.2.6"/>
    </reaction>
</comment>
<proteinExistence type="inferred from homology"/>
<dbReference type="InterPro" id="IPR012338">
    <property type="entry name" value="Beta-lactam/transpept-like"/>
</dbReference>
<sequence length="262" mass="29189">MRAFRSLLLSFAMALPASAETLCTLLIDAPTGATLLEEGDCDRPVTPASTFKLPLAVIGYDTGLLIDPETPVFSYRTGDPDWGGAPWRQDTSPTDWLRYSVLWYSHRLTHELGADRLAHYARRFGYGNADFSGDAGQDNGLDRAWIASSLQVSPRQQAVFLRALLRDALPVSPAAMQKARAIVERRDVGGWQIKGKTGAAFPRRADRSFDYARGWGWYLGWAEKADRQVVFVTLTQATHRQDGSPGNLTRDAFLDEWPRQLD</sequence>
<dbReference type="SUPFAM" id="SSF56601">
    <property type="entry name" value="beta-lactamase/transpeptidase-like"/>
    <property type="match status" value="1"/>
</dbReference>
<feature type="chain" id="PRO_5046760943" description="beta-lactamase" evidence="7">
    <location>
        <begin position="20"/>
        <end position="262"/>
    </location>
</feature>
<evidence type="ECO:0000256" key="3">
    <source>
        <dbReference type="ARBA" id="ARBA00012865"/>
    </source>
</evidence>
<evidence type="ECO:0000256" key="2">
    <source>
        <dbReference type="ARBA" id="ARBA00007898"/>
    </source>
</evidence>
<evidence type="ECO:0000256" key="4">
    <source>
        <dbReference type="ARBA" id="ARBA00022729"/>
    </source>
</evidence>
<dbReference type="RefSeq" id="WP_243261683.1">
    <property type="nucleotide sequence ID" value="NZ_CP085144.1"/>
</dbReference>
<evidence type="ECO:0000313" key="10">
    <source>
        <dbReference type="Proteomes" id="UP000831019"/>
    </source>
</evidence>
<dbReference type="GO" id="GO:0008800">
    <property type="term" value="F:beta-lactamase activity"/>
    <property type="evidence" value="ECO:0007669"/>
    <property type="project" value="UniProtKB-EC"/>
</dbReference>
<keyword evidence="6" id="KW-0046">Antibiotic resistance</keyword>
<dbReference type="PANTHER" id="PTHR30627:SF6">
    <property type="entry name" value="BETA-LACTAMASE YBXI-RELATED"/>
    <property type="match status" value="1"/>
</dbReference>
<dbReference type="InterPro" id="IPR001460">
    <property type="entry name" value="PCN-bd_Tpept"/>
</dbReference>
<protein>
    <recommendedName>
        <fullName evidence="3">beta-lactamase</fullName>
        <ecNumber evidence="3">3.5.2.6</ecNumber>
    </recommendedName>
</protein>
<name>A0ABY3ZR82_9RHOB</name>
<dbReference type="Proteomes" id="UP000831019">
    <property type="component" value="Chromosome"/>
</dbReference>
<evidence type="ECO:0000259" key="8">
    <source>
        <dbReference type="Pfam" id="PF00905"/>
    </source>
</evidence>
<feature type="domain" description="Penicillin-binding protein transpeptidase" evidence="8">
    <location>
        <begin position="24"/>
        <end position="243"/>
    </location>
</feature>
<evidence type="ECO:0000256" key="5">
    <source>
        <dbReference type="ARBA" id="ARBA00022801"/>
    </source>
</evidence>
<evidence type="ECO:0000256" key="1">
    <source>
        <dbReference type="ARBA" id="ARBA00001526"/>
    </source>
</evidence>
<evidence type="ECO:0000256" key="7">
    <source>
        <dbReference type="SAM" id="SignalP"/>
    </source>
</evidence>
<reference evidence="10" key="1">
    <citation type="journal article" date="2022" name="Microorganisms">
        <title>Beyond the ABCs#Discovery of Three New Plasmid Types in Rhodobacterales (RepQ, RepY, RepW).</title>
        <authorList>
            <person name="Freese H.M."/>
            <person name="Ringel V."/>
            <person name="Overmann J."/>
            <person name="Petersen J."/>
        </authorList>
    </citation>
    <scope>NUCLEOTIDE SEQUENCE [LARGE SCALE GENOMIC DNA]</scope>
    <source>
        <strain evidence="10">DSM 109990</strain>
    </source>
</reference>
<dbReference type="Gene3D" id="3.40.710.10">
    <property type="entry name" value="DD-peptidase/beta-lactamase superfamily"/>
    <property type="match status" value="1"/>
</dbReference>
<dbReference type="EC" id="3.5.2.6" evidence="3"/>
<comment type="similarity">
    <text evidence="2">Belongs to the class-D beta-lactamase family.</text>
</comment>
<gene>
    <name evidence="9" type="primary">bla</name>
    <name evidence="9" type="ORF">DSM109990_03172</name>
</gene>
<evidence type="ECO:0000256" key="6">
    <source>
        <dbReference type="ARBA" id="ARBA00023251"/>
    </source>
</evidence>
<dbReference type="PANTHER" id="PTHR30627">
    <property type="entry name" value="PEPTIDOGLYCAN D,D-TRANSPEPTIDASE"/>
    <property type="match status" value="1"/>
</dbReference>
<keyword evidence="5 9" id="KW-0378">Hydrolase</keyword>
<dbReference type="Pfam" id="PF00905">
    <property type="entry name" value="Transpeptidase"/>
    <property type="match status" value="1"/>
</dbReference>
<keyword evidence="4 7" id="KW-0732">Signal</keyword>
<accession>A0ABY3ZR82</accession>
<feature type="signal peptide" evidence="7">
    <location>
        <begin position="1"/>
        <end position="19"/>
    </location>
</feature>